<name>W7XFX3_TETTS</name>
<dbReference type="EMBL" id="GG662440">
    <property type="protein sequence ID" value="EWS71734.1"/>
    <property type="molecule type" value="Genomic_DNA"/>
</dbReference>
<gene>
    <name evidence="1" type="ORF">TTHERM_000760213</name>
</gene>
<reference evidence="2" key="1">
    <citation type="journal article" date="2006" name="PLoS Biol.">
        <title>Macronuclear genome sequence of the ciliate Tetrahymena thermophila, a model eukaryote.</title>
        <authorList>
            <person name="Eisen J.A."/>
            <person name="Coyne R.S."/>
            <person name="Wu M."/>
            <person name="Wu D."/>
            <person name="Thiagarajan M."/>
            <person name="Wortman J.R."/>
            <person name="Badger J.H."/>
            <person name="Ren Q."/>
            <person name="Amedeo P."/>
            <person name="Jones K.M."/>
            <person name="Tallon L.J."/>
            <person name="Delcher A.L."/>
            <person name="Salzberg S.L."/>
            <person name="Silva J.C."/>
            <person name="Haas B.J."/>
            <person name="Majoros W.H."/>
            <person name="Farzad M."/>
            <person name="Carlton J.M."/>
            <person name="Smith R.K. Jr."/>
            <person name="Garg J."/>
            <person name="Pearlman R.E."/>
            <person name="Karrer K.M."/>
            <person name="Sun L."/>
            <person name="Manning G."/>
            <person name="Elde N.C."/>
            <person name="Turkewitz A.P."/>
            <person name="Asai D.J."/>
            <person name="Wilkes D.E."/>
            <person name="Wang Y."/>
            <person name="Cai H."/>
            <person name="Collins K."/>
            <person name="Stewart B.A."/>
            <person name="Lee S.R."/>
            <person name="Wilamowska K."/>
            <person name="Weinberg Z."/>
            <person name="Ruzzo W.L."/>
            <person name="Wloga D."/>
            <person name="Gaertig J."/>
            <person name="Frankel J."/>
            <person name="Tsao C.-C."/>
            <person name="Gorovsky M.A."/>
            <person name="Keeling P.J."/>
            <person name="Waller R.F."/>
            <person name="Patron N.J."/>
            <person name="Cherry J.M."/>
            <person name="Stover N.A."/>
            <person name="Krieger C.J."/>
            <person name="del Toro C."/>
            <person name="Ryder H.F."/>
            <person name="Williamson S.C."/>
            <person name="Barbeau R.A."/>
            <person name="Hamilton E.P."/>
            <person name="Orias E."/>
        </authorList>
    </citation>
    <scope>NUCLEOTIDE SEQUENCE [LARGE SCALE GENOMIC DNA]</scope>
    <source>
        <strain evidence="2">SB210</strain>
    </source>
</reference>
<proteinExistence type="predicted"/>
<sequence length="435" mass="50431">MPYPTPNSQIAISYNNCITILSSDFYDLKLVVYNTFQIQIYQITIDQQQQQSKLISQLNTQNQITYVNCVQIFTTDQDVISNQFIIEEILTFDNKQNFDIYNFSLELIHQVPNVALISVNQAKRVINDDSVYFLVGFSATSNPVVRIHAIQKNSTSSFENTYTYQHSPFIDDPIKIVNDAGKVFYHVKHIINIIYTCGHDYVQSATQITQTKMKIGSNNNYLDYVGTQQGLSCALKYQFKRYQVLDNQYFMSNQHQDDEIQEVIQRMKQINGWIFDDLIYSLIGTYIYTLSENYGIFTSFEVQKDYIIFHSSQYVVFLNKINFSESCKIQAPSGLSILNYLFIKQLSQIILYTNNSLFAQIYVYNIPSQSLAGKIIGAFNWNKVGLVVQTYYDENVTKLSFLDDVAKKVLNINLGQQNLQNYLLPFLQVIKKYNF</sequence>
<protein>
    <submittedName>
        <fullName evidence="1">Uncharacterized protein</fullName>
    </submittedName>
</protein>
<dbReference type="KEGG" id="tet:TTHERM_000760213"/>
<dbReference type="InParanoid" id="W7XFX3"/>
<evidence type="ECO:0000313" key="2">
    <source>
        <dbReference type="Proteomes" id="UP000009168"/>
    </source>
</evidence>
<dbReference type="GeneID" id="24440552"/>
<evidence type="ECO:0000313" key="1">
    <source>
        <dbReference type="EMBL" id="EWS71734.1"/>
    </source>
</evidence>
<accession>W7XFX3</accession>
<dbReference type="Proteomes" id="UP000009168">
    <property type="component" value="Unassembled WGS sequence"/>
</dbReference>
<dbReference type="AlphaFoldDB" id="W7XFX3"/>
<keyword evidence="2" id="KW-1185">Reference proteome</keyword>
<dbReference type="RefSeq" id="XP_012655720.1">
    <property type="nucleotide sequence ID" value="XM_012800266.1"/>
</dbReference>
<organism evidence="1 2">
    <name type="scientific">Tetrahymena thermophila (strain SB210)</name>
    <dbReference type="NCBI Taxonomy" id="312017"/>
    <lineage>
        <taxon>Eukaryota</taxon>
        <taxon>Sar</taxon>
        <taxon>Alveolata</taxon>
        <taxon>Ciliophora</taxon>
        <taxon>Intramacronucleata</taxon>
        <taxon>Oligohymenophorea</taxon>
        <taxon>Hymenostomatida</taxon>
        <taxon>Tetrahymenina</taxon>
        <taxon>Tetrahymenidae</taxon>
        <taxon>Tetrahymena</taxon>
    </lineage>
</organism>